<comment type="caution">
    <text evidence="2">The sequence shown here is derived from an EMBL/GenBank/DDBJ whole genome shotgun (WGS) entry which is preliminary data.</text>
</comment>
<sequence>MKITFLTALFLVGSCTTLRYSEKIKNLKDGVVYEQPQIIKSYANTISQVDLKLIISELASDKYEGRRVGQKGHEMAAAFVKNYYKTNSIEPLEAAPNYSQIVPESYLGEKYGTSENVIAFIKGTDYTDEYIIIGAHLDHEGIVEDQIYFGADDNASGTAAVMEIAQAFKLAAQNGYSPKRNIIFLHVTAEEVGLQGSRYYTENPLVPLEQTTAMLNMDMIGRTDYKHEPTDDYLYLIGVNRHSNELKFIAEKANGLATTIDLDYRYGEENESNRYYYRSDHYNFAQHNIPVIFFFNGEHEDYHKPTDTEDKINYQLLEKRSKYIFTVAWYLANMDHRMELDLIE</sequence>
<protein>
    <submittedName>
        <fullName evidence="2">M28 family peptidase</fullName>
    </submittedName>
</protein>
<accession>A0A506PEG4</accession>
<dbReference type="InterPro" id="IPR045175">
    <property type="entry name" value="M28_fam"/>
</dbReference>
<dbReference type="AlphaFoldDB" id="A0A506PEG4"/>
<feature type="domain" description="Peptidase M28" evidence="1">
    <location>
        <begin position="116"/>
        <end position="325"/>
    </location>
</feature>
<name>A0A506PEG4_9FLAO</name>
<dbReference type="PANTHER" id="PTHR12147">
    <property type="entry name" value="METALLOPEPTIDASE M28 FAMILY MEMBER"/>
    <property type="match status" value="1"/>
</dbReference>
<dbReference type="SUPFAM" id="SSF53187">
    <property type="entry name" value="Zn-dependent exopeptidases"/>
    <property type="match status" value="1"/>
</dbReference>
<dbReference type="OrthoDB" id="9778250at2"/>
<dbReference type="Pfam" id="PF04389">
    <property type="entry name" value="Peptidase_M28"/>
    <property type="match status" value="1"/>
</dbReference>
<dbReference type="Gene3D" id="3.40.630.10">
    <property type="entry name" value="Zn peptidases"/>
    <property type="match status" value="1"/>
</dbReference>
<dbReference type="GO" id="GO:0006508">
    <property type="term" value="P:proteolysis"/>
    <property type="evidence" value="ECO:0007669"/>
    <property type="project" value="InterPro"/>
</dbReference>
<evidence type="ECO:0000313" key="3">
    <source>
        <dbReference type="Proteomes" id="UP000317332"/>
    </source>
</evidence>
<dbReference type="Proteomes" id="UP000317332">
    <property type="component" value="Unassembled WGS sequence"/>
</dbReference>
<dbReference type="InterPro" id="IPR007484">
    <property type="entry name" value="Peptidase_M28"/>
</dbReference>
<evidence type="ECO:0000259" key="1">
    <source>
        <dbReference type="Pfam" id="PF04389"/>
    </source>
</evidence>
<dbReference type="RefSeq" id="WP_140990826.1">
    <property type="nucleotide sequence ID" value="NZ_VHIQ01000006.1"/>
</dbReference>
<evidence type="ECO:0000313" key="2">
    <source>
        <dbReference type="EMBL" id="TPV32331.1"/>
    </source>
</evidence>
<dbReference type="EMBL" id="VHIQ01000006">
    <property type="protein sequence ID" value="TPV32331.1"/>
    <property type="molecule type" value="Genomic_DNA"/>
</dbReference>
<dbReference type="PANTHER" id="PTHR12147:SF26">
    <property type="entry name" value="PEPTIDASE M28 DOMAIN-CONTAINING PROTEIN"/>
    <property type="match status" value="1"/>
</dbReference>
<keyword evidence="3" id="KW-1185">Reference proteome</keyword>
<dbReference type="PROSITE" id="PS51257">
    <property type="entry name" value="PROKAR_LIPOPROTEIN"/>
    <property type="match status" value="1"/>
</dbReference>
<dbReference type="GO" id="GO:0008235">
    <property type="term" value="F:metalloexopeptidase activity"/>
    <property type="evidence" value="ECO:0007669"/>
    <property type="project" value="InterPro"/>
</dbReference>
<proteinExistence type="predicted"/>
<reference evidence="2 3" key="1">
    <citation type="submission" date="2019-06" db="EMBL/GenBank/DDBJ databases">
        <title>Flavobacteriaceae Paucihalobacterium erythroidium CWB-1, complete genome.</title>
        <authorList>
            <person name="Wu S."/>
        </authorList>
    </citation>
    <scope>NUCLEOTIDE SEQUENCE [LARGE SCALE GENOMIC DNA]</scope>
    <source>
        <strain evidence="2 3">CWB-1</strain>
    </source>
</reference>
<gene>
    <name evidence="2" type="ORF">FJ651_12245</name>
</gene>
<organism evidence="2 3">
    <name type="scientific">Paucihalobacter ruber</name>
    <dbReference type="NCBI Taxonomy" id="2567861"/>
    <lineage>
        <taxon>Bacteria</taxon>
        <taxon>Pseudomonadati</taxon>
        <taxon>Bacteroidota</taxon>
        <taxon>Flavobacteriia</taxon>
        <taxon>Flavobacteriales</taxon>
        <taxon>Flavobacteriaceae</taxon>
        <taxon>Paucihalobacter</taxon>
    </lineage>
</organism>